<dbReference type="SUPFAM" id="SSF81901">
    <property type="entry name" value="HCP-like"/>
    <property type="match status" value="1"/>
</dbReference>
<name>A0ABS8C3W2_9ALTE</name>
<dbReference type="InterPro" id="IPR050767">
    <property type="entry name" value="Sel1_AlgK"/>
</dbReference>
<dbReference type="Gene3D" id="1.25.40.10">
    <property type="entry name" value="Tetratricopeptide repeat domain"/>
    <property type="match status" value="1"/>
</dbReference>
<evidence type="ECO:0000256" key="2">
    <source>
        <dbReference type="SAM" id="SignalP"/>
    </source>
</evidence>
<sequence>MRLLSISALILVSSISISLPATAQNAGNNEQICTETDCTKELRKLMRLARAGSGDAAAIVAMSYATGDGLEQNTSQALRYLRQGVRQRNPMSVYLMSDWLRNGFVIEQDIAEADRLLEQAISLNYAPAQYAKAVTLLQTEDPTQIEQAVVLLEQASEQKLATSMLLLGQLKQHGIGTEKDLVAAAELFKRLVLTGQTQAKPYLAEVSAELAASNEHAELVKDLQQVENIEVIRVTGQQIQMNNMLAGLVKRLNSSGLYDSRSVGSRIRGVSCEQSGSNCASIKPDSSSSSINQVLSGGQ</sequence>
<feature type="chain" id="PRO_5045797296" evidence="2">
    <location>
        <begin position="24"/>
        <end position="299"/>
    </location>
</feature>
<feature type="signal peptide" evidence="2">
    <location>
        <begin position="1"/>
        <end position="23"/>
    </location>
</feature>
<comment type="caution">
    <text evidence="3">The sequence shown here is derived from an EMBL/GenBank/DDBJ whole genome shotgun (WGS) entry which is preliminary data.</text>
</comment>
<dbReference type="Pfam" id="PF08238">
    <property type="entry name" value="Sel1"/>
    <property type="match status" value="4"/>
</dbReference>
<evidence type="ECO:0000313" key="4">
    <source>
        <dbReference type="Proteomes" id="UP000633814"/>
    </source>
</evidence>
<dbReference type="EMBL" id="JAEINI020000005">
    <property type="protein sequence ID" value="MCB5226984.1"/>
    <property type="molecule type" value="Genomic_DNA"/>
</dbReference>
<organism evidence="3 4">
    <name type="scientific">Alishewanella maricola</name>
    <dbReference type="NCBI Taxonomy" id="2795740"/>
    <lineage>
        <taxon>Bacteria</taxon>
        <taxon>Pseudomonadati</taxon>
        <taxon>Pseudomonadota</taxon>
        <taxon>Gammaproteobacteria</taxon>
        <taxon>Alteromonadales</taxon>
        <taxon>Alteromonadaceae</taxon>
        <taxon>Alishewanella</taxon>
    </lineage>
</organism>
<dbReference type="SMART" id="SM00671">
    <property type="entry name" value="SEL1"/>
    <property type="match status" value="4"/>
</dbReference>
<dbReference type="InterPro" id="IPR011990">
    <property type="entry name" value="TPR-like_helical_dom_sf"/>
</dbReference>
<dbReference type="Proteomes" id="UP000633814">
    <property type="component" value="Unassembled WGS sequence"/>
</dbReference>
<dbReference type="InterPro" id="IPR006597">
    <property type="entry name" value="Sel1-like"/>
</dbReference>
<accession>A0ABS8C3W2</accession>
<gene>
    <name evidence="3" type="ORF">JAO78_009175</name>
</gene>
<dbReference type="RefSeq" id="WP_226751048.1">
    <property type="nucleotide sequence ID" value="NZ_JAEINI020000005.1"/>
</dbReference>
<feature type="region of interest" description="Disordered" evidence="1">
    <location>
        <begin position="278"/>
        <end position="299"/>
    </location>
</feature>
<protein>
    <submittedName>
        <fullName evidence="3">Sel1 repeat family protein</fullName>
    </submittedName>
</protein>
<dbReference type="PANTHER" id="PTHR11102:SF160">
    <property type="entry name" value="ERAD-ASSOCIATED E3 UBIQUITIN-PROTEIN LIGASE COMPONENT HRD3"/>
    <property type="match status" value="1"/>
</dbReference>
<keyword evidence="2" id="KW-0732">Signal</keyword>
<evidence type="ECO:0000313" key="3">
    <source>
        <dbReference type="EMBL" id="MCB5226984.1"/>
    </source>
</evidence>
<evidence type="ECO:0000256" key="1">
    <source>
        <dbReference type="SAM" id="MobiDB-lite"/>
    </source>
</evidence>
<reference evidence="3 4" key="1">
    <citation type="submission" date="2021-10" db="EMBL/GenBank/DDBJ databases">
        <title>Alishewanella koreense sp. nov. isolated from seawater of southwestern coast in South Korea and the proposal for the reclassification of Rheinheimera perlucida and Rheinheimera tuosuensis as Arsukibacterium perlucida and Arsukibacterium tuosuensis.</title>
        <authorList>
            <person name="Kim K.H."/>
            <person name="Ruan W."/>
            <person name="Kim K.R."/>
            <person name="Baek J.H."/>
            <person name="Jeon C.O."/>
        </authorList>
    </citation>
    <scope>NUCLEOTIDE SEQUENCE [LARGE SCALE GENOMIC DNA]</scope>
    <source>
        <strain evidence="3 4">16-MA</strain>
    </source>
</reference>
<proteinExistence type="predicted"/>
<dbReference type="PANTHER" id="PTHR11102">
    <property type="entry name" value="SEL-1-LIKE PROTEIN"/>
    <property type="match status" value="1"/>
</dbReference>
<keyword evidence="4" id="KW-1185">Reference proteome</keyword>